<feature type="region of interest" description="Disordered" evidence="1">
    <location>
        <begin position="49"/>
        <end position="89"/>
    </location>
</feature>
<feature type="compositionally biased region" description="Basic residues" evidence="1">
    <location>
        <begin position="55"/>
        <end position="64"/>
    </location>
</feature>
<dbReference type="PANTHER" id="PTHR47456">
    <property type="entry name" value="PHD-TYPE DOMAIN-CONTAINING PROTEIN"/>
    <property type="match status" value="1"/>
</dbReference>
<proteinExistence type="predicted"/>
<dbReference type="RefSeq" id="XP_022294818.1">
    <property type="nucleotide sequence ID" value="XM_022439110.1"/>
</dbReference>
<reference evidence="4" key="1">
    <citation type="submission" date="2025-08" db="UniProtKB">
        <authorList>
            <consortium name="RefSeq"/>
        </authorList>
    </citation>
    <scope>IDENTIFICATION</scope>
    <source>
        <tissue evidence="4">Whole sample</tissue>
    </source>
</reference>
<evidence type="ECO:0000313" key="3">
    <source>
        <dbReference type="Proteomes" id="UP000694844"/>
    </source>
</evidence>
<organism evidence="3 4">
    <name type="scientific">Crassostrea virginica</name>
    <name type="common">Eastern oyster</name>
    <dbReference type="NCBI Taxonomy" id="6565"/>
    <lineage>
        <taxon>Eukaryota</taxon>
        <taxon>Metazoa</taxon>
        <taxon>Spiralia</taxon>
        <taxon>Lophotrochozoa</taxon>
        <taxon>Mollusca</taxon>
        <taxon>Bivalvia</taxon>
        <taxon>Autobranchia</taxon>
        <taxon>Pteriomorphia</taxon>
        <taxon>Ostreida</taxon>
        <taxon>Ostreoidea</taxon>
        <taxon>Ostreidae</taxon>
        <taxon>Crassostrea</taxon>
    </lineage>
</organism>
<dbReference type="Pfam" id="PF15299">
    <property type="entry name" value="ALS2CR8"/>
    <property type="match status" value="2"/>
</dbReference>
<name>A0A8B8AVU9_CRAVI</name>
<dbReference type="OrthoDB" id="6142716at2759"/>
<dbReference type="AlphaFoldDB" id="A0A8B8AVU9"/>
<dbReference type="GO" id="GO:0003700">
    <property type="term" value="F:DNA-binding transcription factor activity"/>
    <property type="evidence" value="ECO:0007669"/>
    <property type="project" value="InterPro"/>
</dbReference>
<dbReference type="InterPro" id="IPR029309">
    <property type="entry name" value="CaRF"/>
</dbReference>
<dbReference type="Pfam" id="PF10551">
    <property type="entry name" value="MULE"/>
    <property type="match status" value="1"/>
</dbReference>
<evidence type="ECO:0000256" key="1">
    <source>
        <dbReference type="SAM" id="MobiDB-lite"/>
    </source>
</evidence>
<dbReference type="InterPro" id="IPR018289">
    <property type="entry name" value="MULE_transposase_dom"/>
</dbReference>
<dbReference type="GeneID" id="111104934"/>
<feature type="domain" description="MULE transposase" evidence="2">
    <location>
        <begin position="247"/>
        <end position="334"/>
    </location>
</feature>
<dbReference type="Proteomes" id="UP000694844">
    <property type="component" value="Chromosome 7"/>
</dbReference>
<evidence type="ECO:0000259" key="2">
    <source>
        <dbReference type="Pfam" id="PF10551"/>
    </source>
</evidence>
<accession>A0A8B8AVU9</accession>
<protein>
    <submittedName>
        <fullName evidence="4">Uncharacterized protein LOC111104934</fullName>
    </submittedName>
</protein>
<sequence length="528" mass="62418">MALEYFLPYITSLMGHKVLFQDCQDASPSVQFDGTPYINIGWMVKECHHGPDKQRRAKERRKQKPTPGDHSYSRKGKSRKKIQDSKKQSCPAMIRIKAIMKFPDFKQFAGFTQRVDPKLLTRINELVAEGVRNVSEMKRHLLISVKNDICPDQDIPKTNRRFFPLDKDIKNHMDIAINSLRFSKDDQLNLETLVESWQESNSEDSFFLRTSYDTTSQGDSPSQDFLFVHQTAWQRRLLDLYGRDICIMDATYKTSKYALPLFFICVQTNVGHSICGSFVLSTESKNAIQEGLKKIKEWNPGWTPKYFITDYDEREIQAVEEVFQECTVYLCSFHREQSWTRWLKQLKHGVGSNQDEIIELMRRIANANSETNYEEAVVKLKENQHWQNNQKLQKWFDKQWLSVSHRWVKALRQNNFNIRMTTTNGLERKHQEFKRGYLSHYSEGSLCTMITTLVSNFLPDSYRRVWNFARSTQQVFQHFYTTDQECWLNIVSKEFHLKCKTFLLKIYRRLEREPSMCIVLIPTMYTKL</sequence>
<gene>
    <name evidence="4" type="primary">LOC111104934</name>
</gene>
<dbReference type="KEGG" id="cvn:111104934"/>
<evidence type="ECO:0000313" key="4">
    <source>
        <dbReference type="RefSeq" id="XP_022294818.1"/>
    </source>
</evidence>
<dbReference type="PANTHER" id="PTHR47456:SF1">
    <property type="entry name" value="PHD-TYPE DOMAIN-CONTAINING PROTEIN"/>
    <property type="match status" value="1"/>
</dbReference>
<keyword evidence="3" id="KW-1185">Reference proteome</keyword>